<sequence>MKVMLVEGSRDVRIGLGLQLREQGHDVVECASGRDALLLAAYYAADLLVSGDVLPDMTCRQLVAELRQWSPQLSAPVVVLKPNAGGLPALHVH</sequence>
<dbReference type="InterPro" id="IPR011006">
    <property type="entry name" value="CheY-like_superfamily"/>
</dbReference>
<dbReference type="EMBL" id="CATZBU010000033">
    <property type="protein sequence ID" value="CAJ0809726.1"/>
    <property type="molecule type" value="Genomic_DNA"/>
</dbReference>
<evidence type="ECO:0000256" key="1">
    <source>
        <dbReference type="PROSITE-ProRule" id="PRU00169"/>
    </source>
</evidence>
<feature type="domain" description="Response regulatory" evidence="2">
    <location>
        <begin position="2"/>
        <end position="93"/>
    </location>
</feature>
<organism evidence="3 4">
    <name type="scientific">Ralstonia psammae</name>
    <dbReference type="NCBI Taxonomy" id="3058598"/>
    <lineage>
        <taxon>Bacteria</taxon>
        <taxon>Pseudomonadati</taxon>
        <taxon>Pseudomonadota</taxon>
        <taxon>Betaproteobacteria</taxon>
        <taxon>Burkholderiales</taxon>
        <taxon>Burkholderiaceae</taxon>
        <taxon>Ralstonia</taxon>
    </lineage>
</organism>
<dbReference type="InterPro" id="IPR001789">
    <property type="entry name" value="Sig_transdc_resp-reg_receiver"/>
</dbReference>
<name>A0ABM9K182_9RALS</name>
<evidence type="ECO:0000313" key="4">
    <source>
        <dbReference type="Proteomes" id="UP001189813"/>
    </source>
</evidence>
<dbReference type="SUPFAM" id="SSF52172">
    <property type="entry name" value="CheY-like"/>
    <property type="match status" value="1"/>
</dbReference>
<keyword evidence="4" id="KW-1185">Reference proteome</keyword>
<comment type="caution">
    <text evidence="1">Lacks conserved residue(s) required for the propagation of feature annotation.</text>
</comment>
<dbReference type="PROSITE" id="PS50110">
    <property type="entry name" value="RESPONSE_REGULATORY"/>
    <property type="match status" value="1"/>
</dbReference>
<gene>
    <name evidence="3" type="ORF">LMG19083_05007</name>
</gene>
<accession>A0ABM9K182</accession>
<evidence type="ECO:0000259" key="2">
    <source>
        <dbReference type="PROSITE" id="PS50110"/>
    </source>
</evidence>
<reference evidence="3 4" key="1">
    <citation type="submission" date="2023-07" db="EMBL/GenBank/DDBJ databases">
        <authorList>
            <person name="Peeters C."/>
        </authorList>
    </citation>
    <scope>NUCLEOTIDE SEQUENCE [LARGE SCALE GENOMIC DNA]</scope>
    <source>
        <strain evidence="3 4">LMG 19083</strain>
    </source>
</reference>
<comment type="caution">
    <text evidence="3">The sequence shown here is derived from an EMBL/GenBank/DDBJ whole genome shotgun (WGS) entry which is preliminary data.</text>
</comment>
<dbReference type="Proteomes" id="UP001189813">
    <property type="component" value="Unassembled WGS sequence"/>
</dbReference>
<evidence type="ECO:0000313" key="3">
    <source>
        <dbReference type="EMBL" id="CAJ0809726.1"/>
    </source>
</evidence>
<proteinExistence type="predicted"/>
<dbReference type="Gene3D" id="3.40.50.2300">
    <property type="match status" value="1"/>
</dbReference>
<protein>
    <recommendedName>
        <fullName evidence="2">Response regulatory domain-containing protein</fullName>
    </recommendedName>
</protein>